<keyword evidence="8" id="KW-0472">Membrane</keyword>
<keyword evidence="7" id="KW-0175">Coiled coil</keyword>
<keyword evidence="8" id="KW-0812">Transmembrane</keyword>
<evidence type="ECO:0000256" key="7">
    <source>
        <dbReference type="SAM" id="Coils"/>
    </source>
</evidence>
<keyword evidence="8" id="KW-1133">Transmembrane helix</keyword>
<dbReference type="SUPFAM" id="SSF54534">
    <property type="entry name" value="FKBP-like"/>
    <property type="match status" value="1"/>
</dbReference>
<dbReference type="RefSeq" id="WP_376753722.1">
    <property type="nucleotide sequence ID" value="NZ_CP124550.1"/>
</dbReference>
<keyword evidence="3 5" id="KW-0697">Rotamase</keyword>
<dbReference type="PANTHER" id="PTHR43811">
    <property type="entry name" value="FKBP-TYPE PEPTIDYL-PROLYL CIS-TRANS ISOMERASE FKPA"/>
    <property type="match status" value="1"/>
</dbReference>
<gene>
    <name evidence="10" type="ORF">SEML1_0560</name>
</gene>
<dbReference type="EMBL" id="CP124550">
    <property type="protein sequence ID" value="WIO46179.1"/>
    <property type="molecule type" value="Genomic_DNA"/>
</dbReference>
<dbReference type="InterPro" id="IPR046357">
    <property type="entry name" value="PPIase_dom_sf"/>
</dbReference>
<dbReference type="Proteomes" id="UP001177295">
    <property type="component" value="Chromosome"/>
</dbReference>
<dbReference type="Gene3D" id="3.10.50.40">
    <property type="match status" value="1"/>
</dbReference>
<dbReference type="InterPro" id="IPR001179">
    <property type="entry name" value="PPIase_FKBP_dom"/>
</dbReference>
<evidence type="ECO:0000259" key="9">
    <source>
        <dbReference type="PROSITE" id="PS50059"/>
    </source>
</evidence>
<dbReference type="EC" id="5.2.1.8" evidence="6"/>
<dbReference type="PANTHER" id="PTHR43811:SF19">
    <property type="entry name" value="39 KDA FK506-BINDING NUCLEAR PROTEIN"/>
    <property type="match status" value="1"/>
</dbReference>
<feature type="transmembrane region" description="Helical" evidence="8">
    <location>
        <begin position="6"/>
        <end position="31"/>
    </location>
</feature>
<organism evidence="10 11">
    <name type="scientific">Candidatus Southlakia epibionticum</name>
    <dbReference type="NCBI Taxonomy" id="3043284"/>
    <lineage>
        <taxon>Bacteria</taxon>
        <taxon>Candidatus Saccharimonadota</taxon>
        <taxon>Candidatus Saccharimonadia</taxon>
        <taxon>Candidatus Saccharimonadales</taxon>
        <taxon>Candidatus Saccharimonadaceae</taxon>
        <taxon>Candidatus Southlakia</taxon>
    </lineage>
</organism>
<name>A0ABY8WX46_9BACT</name>
<evidence type="ECO:0000256" key="2">
    <source>
        <dbReference type="ARBA" id="ARBA00006577"/>
    </source>
</evidence>
<evidence type="ECO:0000256" key="3">
    <source>
        <dbReference type="ARBA" id="ARBA00023110"/>
    </source>
</evidence>
<feature type="coiled-coil region" evidence="7">
    <location>
        <begin position="40"/>
        <end position="67"/>
    </location>
</feature>
<comment type="catalytic activity">
    <reaction evidence="1 5 6">
        <text>[protein]-peptidylproline (omega=180) = [protein]-peptidylproline (omega=0)</text>
        <dbReference type="Rhea" id="RHEA:16237"/>
        <dbReference type="Rhea" id="RHEA-COMP:10747"/>
        <dbReference type="Rhea" id="RHEA-COMP:10748"/>
        <dbReference type="ChEBI" id="CHEBI:83833"/>
        <dbReference type="ChEBI" id="CHEBI:83834"/>
        <dbReference type="EC" id="5.2.1.8"/>
    </reaction>
</comment>
<evidence type="ECO:0000256" key="5">
    <source>
        <dbReference type="PROSITE-ProRule" id="PRU00277"/>
    </source>
</evidence>
<keyword evidence="11" id="KW-1185">Reference proteome</keyword>
<evidence type="ECO:0000256" key="8">
    <source>
        <dbReference type="SAM" id="Phobius"/>
    </source>
</evidence>
<keyword evidence="4 5" id="KW-0413">Isomerase</keyword>
<feature type="domain" description="PPIase FKBP-type" evidence="9">
    <location>
        <begin position="110"/>
        <end position="208"/>
    </location>
</feature>
<sequence>MATSKVQRWGIMTILIVTVVGTLGSFAVMILSMQNQQRIQADYEKVNNEYQTQLKAYKAKVQAQADELSAKYYDTFKQYSTQAGTYDVNSVKELKTEDLTEGDGAVIDGSTKFAAYYIGWDANGNVFDQSIDGSKLKEPTAVANGLDKAGLIAGWKEGLKGMKIGGVRLLSIPSDKAYGEAGQKDKNGKQTIPANMPLKFVVMAIPQPPTIPQPDSSKLMEAYMKMYGNQ</sequence>
<evidence type="ECO:0000256" key="4">
    <source>
        <dbReference type="ARBA" id="ARBA00023235"/>
    </source>
</evidence>
<evidence type="ECO:0000313" key="11">
    <source>
        <dbReference type="Proteomes" id="UP001177295"/>
    </source>
</evidence>
<dbReference type="Pfam" id="PF00254">
    <property type="entry name" value="FKBP_C"/>
    <property type="match status" value="1"/>
</dbReference>
<accession>A0ABY8WX46</accession>
<reference evidence="10 11" key="1">
    <citation type="journal article" date="2023" name="Cell">
        <title>Genetic manipulation of Patescibacteria provides mechanistic insights into microbial dark matter and the epibiotic lifestyle.</title>
        <authorList>
            <person name="Wang Y."/>
            <person name="Gallagher L.A."/>
            <person name="Andrade P.A."/>
            <person name="Liu A."/>
            <person name="Humphreys I.R."/>
            <person name="Turkarslan S."/>
            <person name="Cutler K.J."/>
            <person name="Arrieta-Ortiz M.L."/>
            <person name="Li Y."/>
            <person name="Radey M.C."/>
            <person name="McLean J.S."/>
            <person name="Cong Q."/>
            <person name="Baker D."/>
            <person name="Baliga N.S."/>
            <person name="Peterson S.B."/>
            <person name="Mougous J.D."/>
        </authorList>
    </citation>
    <scope>NUCLEOTIDE SEQUENCE [LARGE SCALE GENOMIC DNA]</scope>
    <source>
        <strain evidence="10 11">ML1</strain>
    </source>
</reference>
<evidence type="ECO:0000256" key="1">
    <source>
        <dbReference type="ARBA" id="ARBA00000971"/>
    </source>
</evidence>
<protein>
    <recommendedName>
        <fullName evidence="6">Peptidyl-prolyl cis-trans isomerase</fullName>
        <ecNumber evidence="6">5.2.1.8</ecNumber>
    </recommendedName>
</protein>
<proteinExistence type="inferred from homology"/>
<evidence type="ECO:0000256" key="6">
    <source>
        <dbReference type="RuleBase" id="RU003915"/>
    </source>
</evidence>
<evidence type="ECO:0000313" key="10">
    <source>
        <dbReference type="EMBL" id="WIO46179.1"/>
    </source>
</evidence>
<dbReference type="PROSITE" id="PS50059">
    <property type="entry name" value="FKBP_PPIASE"/>
    <property type="match status" value="1"/>
</dbReference>
<dbReference type="GO" id="GO:0003755">
    <property type="term" value="F:peptidyl-prolyl cis-trans isomerase activity"/>
    <property type="evidence" value="ECO:0007669"/>
    <property type="project" value="UniProtKB-EC"/>
</dbReference>
<comment type="similarity">
    <text evidence="2 6">Belongs to the FKBP-type PPIase family.</text>
</comment>